<accession>A0A8J6TE35</accession>
<reference evidence="3 4" key="1">
    <citation type="submission" date="2020-08" db="EMBL/GenBank/DDBJ databases">
        <title>Bridging the membrane lipid divide: bacteria of the FCB group superphylum have the potential to synthesize archaeal ether lipids.</title>
        <authorList>
            <person name="Villanueva L."/>
            <person name="Von Meijenfeldt F.A.B."/>
            <person name="Westbye A.B."/>
            <person name="Yadav S."/>
            <person name="Hopmans E.C."/>
            <person name="Dutilh B.E."/>
            <person name="Sinninghe Damste J.S."/>
        </authorList>
    </citation>
    <scope>NUCLEOTIDE SEQUENCE [LARGE SCALE GENOMIC DNA]</scope>
    <source>
        <strain evidence="3">NIOZ-UU36</strain>
    </source>
</reference>
<dbReference type="PANTHER" id="PTHR35176:SF6">
    <property type="entry name" value="HEME OXYGENASE HI_0854-RELATED"/>
    <property type="match status" value="1"/>
</dbReference>
<dbReference type="GO" id="GO:0005829">
    <property type="term" value="C:cytosol"/>
    <property type="evidence" value="ECO:0007669"/>
    <property type="project" value="TreeGrafter"/>
</dbReference>
<dbReference type="GO" id="GO:0016627">
    <property type="term" value="F:oxidoreductase activity, acting on the CH-CH group of donors"/>
    <property type="evidence" value="ECO:0007669"/>
    <property type="project" value="TreeGrafter"/>
</dbReference>
<evidence type="ECO:0000313" key="3">
    <source>
        <dbReference type="EMBL" id="MBC8334123.1"/>
    </source>
</evidence>
<keyword evidence="1" id="KW-0560">Oxidoreductase</keyword>
<dbReference type="InterPro" id="IPR052019">
    <property type="entry name" value="F420H2_bilvrd_red/Heme_oxyg"/>
</dbReference>
<dbReference type="Gene3D" id="2.30.110.10">
    <property type="entry name" value="Electron Transport, Fmn-binding Protein, Chain A"/>
    <property type="match status" value="1"/>
</dbReference>
<dbReference type="InterPro" id="IPR011576">
    <property type="entry name" value="Pyridox_Oxase_N"/>
</dbReference>
<protein>
    <submittedName>
        <fullName evidence="3">Pyridoxamine 5'-phosphate oxidase family protein</fullName>
    </submittedName>
</protein>
<dbReference type="InterPro" id="IPR012349">
    <property type="entry name" value="Split_barrel_FMN-bd"/>
</dbReference>
<dbReference type="Proteomes" id="UP000614469">
    <property type="component" value="Unassembled WGS sequence"/>
</dbReference>
<comment type="caution">
    <text evidence="3">The sequence shown here is derived from an EMBL/GenBank/DDBJ whole genome shotgun (WGS) entry which is preliminary data.</text>
</comment>
<dbReference type="SUPFAM" id="SSF50475">
    <property type="entry name" value="FMN-binding split barrel"/>
    <property type="match status" value="1"/>
</dbReference>
<evidence type="ECO:0000313" key="4">
    <source>
        <dbReference type="Proteomes" id="UP000614469"/>
    </source>
</evidence>
<sequence length="143" mass="16342">MDYRMTKDERESFLADLHVGVIGISSPKRAPILLPIWYTYEPGGEINFITSKDSKKTQLLATAGRFTLCVQNEDPPYQYVSVEGRITSTEDAGHEKDLRPIAYRYLGKKEGEEYVEETKGVEELLIRMMPEKWSTADYGKEIA</sequence>
<evidence type="ECO:0000256" key="1">
    <source>
        <dbReference type="ARBA" id="ARBA00023002"/>
    </source>
</evidence>
<evidence type="ECO:0000259" key="2">
    <source>
        <dbReference type="Pfam" id="PF01243"/>
    </source>
</evidence>
<dbReference type="Pfam" id="PF01243">
    <property type="entry name" value="PNPOx_N"/>
    <property type="match status" value="1"/>
</dbReference>
<gene>
    <name evidence="3" type="ORF">H8E29_02560</name>
</gene>
<dbReference type="AlphaFoldDB" id="A0A8J6TE35"/>
<dbReference type="GO" id="GO:0070967">
    <property type="term" value="F:coenzyme F420 binding"/>
    <property type="evidence" value="ECO:0007669"/>
    <property type="project" value="TreeGrafter"/>
</dbReference>
<feature type="domain" description="Pyridoxamine 5'-phosphate oxidase N-terminal" evidence="2">
    <location>
        <begin position="7"/>
        <end position="133"/>
    </location>
</feature>
<organism evidence="3 4">
    <name type="scientific">Candidatus Desulfolinea nitratireducens</name>
    <dbReference type="NCBI Taxonomy" id="2841698"/>
    <lineage>
        <taxon>Bacteria</taxon>
        <taxon>Bacillati</taxon>
        <taxon>Chloroflexota</taxon>
        <taxon>Anaerolineae</taxon>
        <taxon>Anaerolineales</taxon>
        <taxon>Anaerolineales incertae sedis</taxon>
        <taxon>Candidatus Desulfolinea</taxon>
    </lineage>
</organism>
<proteinExistence type="predicted"/>
<dbReference type="EMBL" id="JACNJN010000048">
    <property type="protein sequence ID" value="MBC8334123.1"/>
    <property type="molecule type" value="Genomic_DNA"/>
</dbReference>
<dbReference type="PANTHER" id="PTHR35176">
    <property type="entry name" value="HEME OXYGENASE HI_0854-RELATED"/>
    <property type="match status" value="1"/>
</dbReference>
<name>A0A8J6TE35_9CHLR</name>